<dbReference type="AlphaFoldDB" id="A0A226C214"/>
<keyword evidence="2" id="KW-1185">Reference proteome</keyword>
<accession>A0A226C214</accession>
<evidence type="ECO:0000313" key="1">
    <source>
        <dbReference type="EMBL" id="OWZ84420.1"/>
    </source>
</evidence>
<dbReference type="EMBL" id="NIQC01000005">
    <property type="protein sequence ID" value="OWZ84420.1"/>
    <property type="molecule type" value="Genomic_DNA"/>
</dbReference>
<organism evidence="1 2">
    <name type="scientific">Natranaerobius trueperi</name>
    <dbReference type="NCBI Taxonomy" id="759412"/>
    <lineage>
        <taxon>Bacteria</taxon>
        <taxon>Bacillati</taxon>
        <taxon>Bacillota</taxon>
        <taxon>Clostridia</taxon>
        <taxon>Natranaerobiales</taxon>
        <taxon>Natranaerobiaceae</taxon>
        <taxon>Natranaerobius</taxon>
    </lineage>
</organism>
<gene>
    <name evidence="1" type="ORF">CDO51_03920</name>
</gene>
<dbReference type="RefSeq" id="WP_089022994.1">
    <property type="nucleotide sequence ID" value="NZ_NIQC01000005.1"/>
</dbReference>
<comment type="caution">
    <text evidence="1">The sequence shown here is derived from an EMBL/GenBank/DDBJ whole genome shotgun (WGS) entry which is preliminary data.</text>
</comment>
<name>A0A226C214_9FIRM</name>
<protein>
    <submittedName>
        <fullName evidence="1">Uncharacterized protein</fullName>
    </submittedName>
</protein>
<dbReference type="Proteomes" id="UP000214588">
    <property type="component" value="Unassembled WGS sequence"/>
</dbReference>
<reference evidence="1 2" key="1">
    <citation type="submission" date="2017-06" db="EMBL/GenBank/DDBJ databases">
        <title>Draft Genome Sequence of Natranaerobius trueperi halophilic, alkalithermophilic bacteria from soda lakes.</title>
        <authorList>
            <person name="Zhao B."/>
        </authorList>
    </citation>
    <scope>NUCLEOTIDE SEQUENCE [LARGE SCALE GENOMIC DNA]</scope>
    <source>
        <strain evidence="1 2">DSM 18760</strain>
    </source>
</reference>
<proteinExistence type="predicted"/>
<dbReference type="OrthoDB" id="2583024at2"/>
<evidence type="ECO:0000313" key="2">
    <source>
        <dbReference type="Proteomes" id="UP000214588"/>
    </source>
</evidence>
<sequence length="93" mass="10820">MSPISPYREDHFYLINKPSESCPFCDDDNIDHMDVVVVWLPSNESKRFTFEPLQVTGKLYVSEELEDIDGHAKSHFTLLVNDMSDIKKKSSRR</sequence>